<name>A0A9W6GXC8_9HYPH</name>
<dbReference type="EMBL" id="BSEC01000001">
    <property type="protein sequence ID" value="GLI94739.1"/>
    <property type="molecule type" value="Genomic_DNA"/>
</dbReference>
<keyword evidence="3" id="KW-1185">Reference proteome</keyword>
<gene>
    <name evidence="2" type="ORF">LMG27198_37310</name>
</gene>
<dbReference type="Proteomes" id="UP001144323">
    <property type="component" value="Unassembled WGS sequence"/>
</dbReference>
<dbReference type="RefSeq" id="WP_281804903.1">
    <property type="nucleotide sequence ID" value="NZ_BSEC01000001.1"/>
</dbReference>
<accession>A0A9W6GXC8</accession>
<keyword evidence="1" id="KW-0732">Signal</keyword>
<evidence type="ECO:0000313" key="3">
    <source>
        <dbReference type="Proteomes" id="UP001144323"/>
    </source>
</evidence>
<feature type="chain" id="PRO_5040729973" evidence="1">
    <location>
        <begin position="23"/>
        <end position="123"/>
    </location>
</feature>
<proteinExistence type="predicted"/>
<reference evidence="2" key="1">
    <citation type="journal article" date="2023" name="Int. J. Syst. Evol. Microbiol.">
        <title>Methylocystis iwaonis sp. nov., a type II methane-oxidizing bacterium from surface soil of a rice paddy field in Japan, and emended description of the genus Methylocystis (ex Whittenbury et al. 1970) Bowman et al. 1993.</title>
        <authorList>
            <person name="Kaise H."/>
            <person name="Sawadogo J.B."/>
            <person name="Alam M.S."/>
            <person name="Ueno C."/>
            <person name="Dianou D."/>
            <person name="Shinjo R."/>
            <person name="Asakawa S."/>
        </authorList>
    </citation>
    <scope>NUCLEOTIDE SEQUENCE</scope>
    <source>
        <strain evidence="2">LMG27198</strain>
    </source>
</reference>
<feature type="signal peptide" evidence="1">
    <location>
        <begin position="1"/>
        <end position="22"/>
    </location>
</feature>
<evidence type="ECO:0000313" key="2">
    <source>
        <dbReference type="EMBL" id="GLI94739.1"/>
    </source>
</evidence>
<comment type="caution">
    <text evidence="2">The sequence shown here is derived from an EMBL/GenBank/DDBJ whole genome shotgun (WGS) entry which is preliminary data.</text>
</comment>
<sequence>MKLTMHTAAAFLIFAVSISASAAPKQMDIGKVGPFTKRIIGTVKSITDGDAGCYYELKSTKGEVFTEIADFALCDPKMKKRYKGRKVKLTYKVEKVMADDCEGNPECTRHKSEAVVKKVTIIK</sequence>
<dbReference type="AlphaFoldDB" id="A0A9W6GXC8"/>
<organism evidence="2 3">
    <name type="scientific">Methylocystis echinoides</name>
    <dbReference type="NCBI Taxonomy" id="29468"/>
    <lineage>
        <taxon>Bacteria</taxon>
        <taxon>Pseudomonadati</taxon>
        <taxon>Pseudomonadota</taxon>
        <taxon>Alphaproteobacteria</taxon>
        <taxon>Hyphomicrobiales</taxon>
        <taxon>Methylocystaceae</taxon>
        <taxon>Methylocystis</taxon>
    </lineage>
</organism>
<evidence type="ECO:0000256" key="1">
    <source>
        <dbReference type="SAM" id="SignalP"/>
    </source>
</evidence>
<protein>
    <submittedName>
        <fullName evidence="2">Uncharacterized protein</fullName>
    </submittedName>
</protein>